<proteinExistence type="predicted"/>
<keyword evidence="1" id="KW-1133">Transmembrane helix</keyword>
<protein>
    <submittedName>
        <fullName evidence="2">Energy-coupling factor transport system substrate-specific component</fullName>
    </submittedName>
</protein>
<keyword evidence="3" id="KW-1185">Reference proteome</keyword>
<feature type="transmembrane region" description="Helical" evidence="1">
    <location>
        <begin position="6"/>
        <end position="26"/>
    </location>
</feature>
<dbReference type="RefSeq" id="WP_097017262.1">
    <property type="nucleotide sequence ID" value="NZ_OBDZ01000007.1"/>
</dbReference>
<organism evidence="2 3">
    <name type="scientific">Orenia metallireducens</name>
    <dbReference type="NCBI Taxonomy" id="1413210"/>
    <lineage>
        <taxon>Bacteria</taxon>
        <taxon>Bacillati</taxon>
        <taxon>Bacillota</taxon>
        <taxon>Clostridia</taxon>
        <taxon>Halanaerobiales</taxon>
        <taxon>Halobacteroidaceae</taxon>
        <taxon>Orenia</taxon>
    </lineage>
</organism>
<dbReference type="OrthoDB" id="9766854at2"/>
<dbReference type="NCBIfam" id="NF045596">
    <property type="entry name" value="ECF_S_CD3073"/>
    <property type="match status" value="1"/>
</dbReference>
<sequence length="183" mass="19696">MDDKKTLKLILAALGIVINMVFGTAVSSFKIPLLFLDTIGTIFVSVVLGPVYGVMTGGLTNVIQGVLFNPKNIPFAIVNIVIALIVGLIAKRYSFNYLTALITGLILSVVAPLVGTPIAVFLFSGLTGGGVDLLYAWLLHSGESIFQAAFIARITSNLVDKIASCLVVAFLVQRFDYQIRKRF</sequence>
<evidence type="ECO:0000313" key="3">
    <source>
        <dbReference type="Proteomes" id="UP000219573"/>
    </source>
</evidence>
<reference evidence="3" key="1">
    <citation type="submission" date="2017-09" db="EMBL/GenBank/DDBJ databases">
        <authorList>
            <person name="Varghese N."/>
            <person name="Submissions S."/>
        </authorList>
    </citation>
    <scope>NUCLEOTIDE SEQUENCE [LARGE SCALE GENOMIC DNA]</scope>
    <source>
        <strain evidence="3">MSL47</strain>
    </source>
</reference>
<feature type="transmembrane region" description="Helical" evidence="1">
    <location>
        <begin position="33"/>
        <end position="53"/>
    </location>
</feature>
<gene>
    <name evidence="2" type="ORF">SAMN06265827_10774</name>
</gene>
<evidence type="ECO:0000256" key="1">
    <source>
        <dbReference type="SAM" id="Phobius"/>
    </source>
</evidence>
<feature type="transmembrane region" description="Helical" evidence="1">
    <location>
        <begin position="73"/>
        <end position="90"/>
    </location>
</feature>
<dbReference type="AlphaFoldDB" id="A0A285GG15"/>
<keyword evidence="1" id="KW-0812">Transmembrane</keyword>
<dbReference type="Gene3D" id="1.10.1760.20">
    <property type="match status" value="1"/>
</dbReference>
<dbReference type="EMBL" id="OBDZ01000007">
    <property type="protein sequence ID" value="SNY22519.1"/>
    <property type="molecule type" value="Genomic_DNA"/>
</dbReference>
<accession>A0A285GG15</accession>
<feature type="transmembrane region" description="Helical" evidence="1">
    <location>
        <begin position="145"/>
        <end position="172"/>
    </location>
</feature>
<keyword evidence="1" id="KW-0472">Membrane</keyword>
<evidence type="ECO:0000313" key="2">
    <source>
        <dbReference type="EMBL" id="SNY22519.1"/>
    </source>
</evidence>
<dbReference type="InterPro" id="IPR024529">
    <property type="entry name" value="ECF_trnsprt_substrate-spec"/>
</dbReference>
<feature type="transmembrane region" description="Helical" evidence="1">
    <location>
        <begin position="97"/>
        <end position="125"/>
    </location>
</feature>
<name>A0A285GG15_9FIRM</name>
<dbReference type="Proteomes" id="UP000219573">
    <property type="component" value="Unassembled WGS sequence"/>
</dbReference>
<dbReference type="Pfam" id="PF12822">
    <property type="entry name" value="ECF_trnsprt"/>
    <property type="match status" value="1"/>
</dbReference>